<proteinExistence type="predicted"/>
<feature type="transmembrane region" description="Helical" evidence="5">
    <location>
        <begin position="7"/>
        <end position="28"/>
    </location>
</feature>
<evidence type="ECO:0000256" key="3">
    <source>
        <dbReference type="ARBA" id="ARBA00022989"/>
    </source>
</evidence>
<comment type="caution">
    <text evidence="6">The sequence shown here is derived from an EMBL/GenBank/DDBJ whole genome shotgun (WGS) entry which is preliminary data.</text>
</comment>
<dbReference type="InterPro" id="IPR050579">
    <property type="entry name" value="PMP-22/EMP/MP20-like"/>
</dbReference>
<keyword evidence="7" id="KW-1185">Reference proteome</keyword>
<reference evidence="6 7" key="1">
    <citation type="journal article" date="2021" name="Elife">
        <title>Chloroplast acquisition without the gene transfer in kleptoplastic sea slugs, Plakobranchus ocellatus.</title>
        <authorList>
            <person name="Maeda T."/>
            <person name="Takahashi S."/>
            <person name="Yoshida T."/>
            <person name="Shimamura S."/>
            <person name="Takaki Y."/>
            <person name="Nagai Y."/>
            <person name="Toyoda A."/>
            <person name="Suzuki Y."/>
            <person name="Arimoto A."/>
            <person name="Ishii H."/>
            <person name="Satoh N."/>
            <person name="Nishiyama T."/>
            <person name="Hasebe M."/>
            <person name="Maruyama T."/>
            <person name="Minagawa J."/>
            <person name="Obokata J."/>
            <person name="Shigenobu S."/>
        </authorList>
    </citation>
    <scope>NUCLEOTIDE SEQUENCE [LARGE SCALE GENOMIC DNA]</scope>
</reference>
<evidence type="ECO:0000256" key="1">
    <source>
        <dbReference type="ARBA" id="ARBA00004141"/>
    </source>
</evidence>
<evidence type="ECO:0000256" key="2">
    <source>
        <dbReference type="ARBA" id="ARBA00022692"/>
    </source>
</evidence>
<evidence type="ECO:0000313" key="7">
    <source>
        <dbReference type="Proteomes" id="UP000762676"/>
    </source>
</evidence>
<comment type="subcellular location">
    <subcellularLocation>
        <location evidence="1">Membrane</location>
        <topology evidence="1">Multi-pass membrane protein</topology>
    </subcellularLocation>
</comment>
<dbReference type="GO" id="GO:0005886">
    <property type="term" value="C:plasma membrane"/>
    <property type="evidence" value="ECO:0007669"/>
    <property type="project" value="TreeGrafter"/>
</dbReference>
<keyword evidence="4 5" id="KW-0472">Membrane</keyword>
<name>A0AAV4ESE4_9GAST</name>
<dbReference type="InterPro" id="IPR004031">
    <property type="entry name" value="PMP22/EMP/MP20/Claudin"/>
</dbReference>
<dbReference type="PANTHER" id="PTHR10671">
    <property type="entry name" value="EPITHELIAL MEMBRANE PROTEIN-RELATED"/>
    <property type="match status" value="1"/>
</dbReference>
<sequence>MASCGFGAFVTALMILVISLAATIVAILTDNWYMVEPEGGAVVSEMEKRENTYSFGFWRRCYDDQPASLSPTGQLDNDGRDYLSRSYIGLSLASAAAQLATIITLLCGAWPGDCKRMRKVSLYACALGVLVFAILTSIASGVCFIAARDVETDDLHLYRGLDTEYGWSFMLHWIGAGLTVVDGFLLMGMMRYTHEDVGVLQRDYYNM</sequence>
<dbReference type="Gene3D" id="1.20.140.150">
    <property type="match status" value="1"/>
</dbReference>
<dbReference type="EMBL" id="BMAT01003855">
    <property type="protein sequence ID" value="GFR63480.1"/>
    <property type="molecule type" value="Genomic_DNA"/>
</dbReference>
<feature type="transmembrane region" description="Helical" evidence="5">
    <location>
        <begin position="87"/>
        <end position="110"/>
    </location>
</feature>
<feature type="transmembrane region" description="Helical" evidence="5">
    <location>
        <begin position="122"/>
        <end position="147"/>
    </location>
</feature>
<accession>A0AAV4ESE4</accession>
<evidence type="ECO:0000256" key="4">
    <source>
        <dbReference type="ARBA" id="ARBA00023136"/>
    </source>
</evidence>
<dbReference type="Pfam" id="PF13903">
    <property type="entry name" value="Claudin_2"/>
    <property type="match status" value="1"/>
</dbReference>
<keyword evidence="3 5" id="KW-1133">Transmembrane helix</keyword>
<evidence type="ECO:0000313" key="6">
    <source>
        <dbReference type="EMBL" id="GFR63480.1"/>
    </source>
</evidence>
<dbReference type="Proteomes" id="UP000762676">
    <property type="component" value="Unassembled WGS sequence"/>
</dbReference>
<dbReference type="AlphaFoldDB" id="A0AAV4ESE4"/>
<dbReference type="PANTHER" id="PTHR10671:SF108">
    <property type="entry name" value="CLAUDIN FAMILY PROTEIN-RELATED"/>
    <property type="match status" value="1"/>
</dbReference>
<evidence type="ECO:0000256" key="5">
    <source>
        <dbReference type="SAM" id="Phobius"/>
    </source>
</evidence>
<feature type="transmembrane region" description="Helical" evidence="5">
    <location>
        <begin position="167"/>
        <end position="186"/>
    </location>
</feature>
<keyword evidence="2 5" id="KW-0812">Transmembrane</keyword>
<gene>
    <name evidence="6" type="ORF">ElyMa_001895900</name>
</gene>
<organism evidence="6 7">
    <name type="scientific">Elysia marginata</name>
    <dbReference type="NCBI Taxonomy" id="1093978"/>
    <lineage>
        <taxon>Eukaryota</taxon>
        <taxon>Metazoa</taxon>
        <taxon>Spiralia</taxon>
        <taxon>Lophotrochozoa</taxon>
        <taxon>Mollusca</taxon>
        <taxon>Gastropoda</taxon>
        <taxon>Heterobranchia</taxon>
        <taxon>Euthyneura</taxon>
        <taxon>Panpulmonata</taxon>
        <taxon>Sacoglossa</taxon>
        <taxon>Placobranchoidea</taxon>
        <taxon>Plakobranchidae</taxon>
        <taxon>Elysia</taxon>
    </lineage>
</organism>
<protein>
    <submittedName>
        <fullName evidence="6">Uncharacterized protein</fullName>
    </submittedName>
</protein>